<comment type="caution">
    <text evidence="1">The sequence shown here is derived from an EMBL/GenBank/DDBJ whole genome shotgun (WGS) entry which is preliminary data.</text>
</comment>
<sequence>MQKTCPSSTQNIVQGISFLASKKGKCNVIIMNPRLATKDFEDFNRVEPSATTKQSWTKPDNRIQVAFRKYNHTTVDSISEHLPEAEEEAVAKKFMLLCKKMCLTQTLKAMQEDQNLNGSNSEKYMCLLLTKPDTG</sequence>
<evidence type="ECO:0000313" key="2">
    <source>
        <dbReference type="Proteomes" id="UP001151760"/>
    </source>
</evidence>
<proteinExistence type="predicted"/>
<evidence type="ECO:0000313" key="1">
    <source>
        <dbReference type="EMBL" id="GJU06570.1"/>
    </source>
</evidence>
<organism evidence="1 2">
    <name type="scientific">Tanacetum coccineum</name>
    <dbReference type="NCBI Taxonomy" id="301880"/>
    <lineage>
        <taxon>Eukaryota</taxon>
        <taxon>Viridiplantae</taxon>
        <taxon>Streptophyta</taxon>
        <taxon>Embryophyta</taxon>
        <taxon>Tracheophyta</taxon>
        <taxon>Spermatophyta</taxon>
        <taxon>Magnoliopsida</taxon>
        <taxon>eudicotyledons</taxon>
        <taxon>Gunneridae</taxon>
        <taxon>Pentapetalae</taxon>
        <taxon>asterids</taxon>
        <taxon>campanulids</taxon>
        <taxon>Asterales</taxon>
        <taxon>Asteraceae</taxon>
        <taxon>Asteroideae</taxon>
        <taxon>Anthemideae</taxon>
        <taxon>Anthemidinae</taxon>
        <taxon>Tanacetum</taxon>
    </lineage>
</organism>
<reference evidence="1" key="2">
    <citation type="submission" date="2022-01" db="EMBL/GenBank/DDBJ databases">
        <authorList>
            <person name="Yamashiro T."/>
            <person name="Shiraishi A."/>
            <person name="Satake H."/>
            <person name="Nakayama K."/>
        </authorList>
    </citation>
    <scope>NUCLEOTIDE SEQUENCE</scope>
</reference>
<reference evidence="1" key="1">
    <citation type="journal article" date="2022" name="Int. J. Mol. Sci.">
        <title>Draft Genome of Tanacetum Coccineum: Genomic Comparison of Closely Related Tanacetum-Family Plants.</title>
        <authorList>
            <person name="Yamashiro T."/>
            <person name="Shiraishi A."/>
            <person name="Nakayama K."/>
            <person name="Satake H."/>
        </authorList>
    </citation>
    <scope>NUCLEOTIDE SEQUENCE</scope>
</reference>
<dbReference type="Proteomes" id="UP001151760">
    <property type="component" value="Unassembled WGS sequence"/>
</dbReference>
<accession>A0ABQ5J261</accession>
<gene>
    <name evidence="1" type="ORF">Tco_1123000</name>
</gene>
<protein>
    <submittedName>
        <fullName evidence="1">Uncharacterized protein</fullName>
    </submittedName>
</protein>
<keyword evidence="2" id="KW-1185">Reference proteome</keyword>
<name>A0ABQ5J261_9ASTR</name>
<dbReference type="EMBL" id="BQNB010021452">
    <property type="protein sequence ID" value="GJU06570.1"/>
    <property type="molecule type" value="Genomic_DNA"/>
</dbReference>